<dbReference type="AlphaFoldDB" id="A0A832TJF4"/>
<dbReference type="InterPro" id="IPR011010">
    <property type="entry name" value="DNA_brk_join_enz"/>
</dbReference>
<dbReference type="SUPFAM" id="SSF56349">
    <property type="entry name" value="DNA breaking-rejoining enzymes"/>
    <property type="match status" value="1"/>
</dbReference>
<dbReference type="RefSeq" id="WP_011020008.1">
    <property type="nucleotide sequence ID" value="NZ_DUJS01000005.1"/>
</dbReference>
<reference evidence="1" key="1">
    <citation type="journal article" date="2020" name="bioRxiv">
        <title>A rank-normalized archaeal taxonomy based on genome phylogeny resolves widespread incomplete and uneven classifications.</title>
        <authorList>
            <person name="Rinke C."/>
            <person name="Chuvochina M."/>
            <person name="Mussig A.J."/>
            <person name="Chaumeil P.-A."/>
            <person name="Waite D.W."/>
            <person name="Whitman W.B."/>
            <person name="Parks D.H."/>
            <person name="Hugenholtz P."/>
        </authorList>
    </citation>
    <scope>NUCLEOTIDE SEQUENCE</scope>
    <source>
        <strain evidence="1">UBA8853</strain>
    </source>
</reference>
<dbReference type="Proteomes" id="UP000619545">
    <property type="component" value="Unassembled WGS sequence"/>
</dbReference>
<evidence type="ECO:0000313" key="2">
    <source>
        <dbReference type="Proteomes" id="UP000619545"/>
    </source>
</evidence>
<organism evidence="1 2">
    <name type="scientific">Methanopyrus kandleri</name>
    <dbReference type="NCBI Taxonomy" id="2320"/>
    <lineage>
        <taxon>Archaea</taxon>
        <taxon>Methanobacteriati</taxon>
        <taxon>Methanobacteriota</taxon>
        <taxon>Methanomada group</taxon>
        <taxon>Methanopyri</taxon>
        <taxon>Methanopyrales</taxon>
        <taxon>Methanopyraceae</taxon>
        <taxon>Methanopyrus</taxon>
    </lineage>
</organism>
<dbReference type="GeneID" id="1478235"/>
<proteinExistence type="predicted"/>
<name>A0A832TJF4_9EURY</name>
<sequence>MALEKLADLLDVRNENTRHSYRFALRRLDEFLRRILEDEEPEEWLEKAPDEEILEVARELRNLLVESVRNMELDHEMGRLCWYALTKALRAVGRDPLLVLTVKAYGSPASPEMTEQDAREILELVDLIEEWAKENKDASWWAPFRIIAESGISVMDLVRMRWADVCPGEPWLEETPDEPRLRVEKPEETIEFPITERGLEALRELAEWAGVDPTEEPERPILMSEDDEYHTDAQRMDSWRARLTYRWREAQRSVLGESEWRIKDLTRATRILRLPELRR</sequence>
<comment type="caution">
    <text evidence="1">The sequence shown here is derived from an EMBL/GenBank/DDBJ whole genome shotgun (WGS) entry which is preliminary data.</text>
</comment>
<evidence type="ECO:0000313" key="1">
    <source>
        <dbReference type="EMBL" id="HII71113.1"/>
    </source>
</evidence>
<protein>
    <submittedName>
        <fullName evidence="1">Uncharacterized protein</fullName>
    </submittedName>
</protein>
<dbReference type="EMBL" id="DUJS01000005">
    <property type="protein sequence ID" value="HII71113.1"/>
    <property type="molecule type" value="Genomic_DNA"/>
</dbReference>
<dbReference type="GO" id="GO:0003677">
    <property type="term" value="F:DNA binding"/>
    <property type="evidence" value="ECO:0007669"/>
    <property type="project" value="InterPro"/>
</dbReference>
<gene>
    <name evidence="1" type="ORF">HA336_07800</name>
</gene>
<accession>A0A832TJF4</accession>